<evidence type="ECO:0000256" key="1">
    <source>
        <dbReference type="ARBA" id="ARBA00022679"/>
    </source>
</evidence>
<feature type="domain" description="tRNA(Ile)-lysidine/2-thiocytidine synthase N-terminal" evidence="3">
    <location>
        <begin position="33"/>
        <end position="163"/>
    </location>
</feature>
<feature type="binding site" evidence="2">
    <location>
        <begin position="36"/>
        <end position="38"/>
    </location>
    <ligand>
        <name>ATP</name>
        <dbReference type="ChEBI" id="CHEBI:30616"/>
    </ligand>
</feature>
<evidence type="ECO:0000313" key="4">
    <source>
        <dbReference type="EMBL" id="SCG86551.1"/>
    </source>
</evidence>
<protein>
    <submittedName>
        <fullName evidence="4">CTU1/ATPBD3 family protein MJ1157</fullName>
    </submittedName>
</protein>
<evidence type="ECO:0000313" key="5">
    <source>
        <dbReference type="Proteomes" id="UP000094707"/>
    </source>
</evidence>
<dbReference type="Proteomes" id="UP000094707">
    <property type="component" value="Chromosome I"/>
</dbReference>
<dbReference type="GO" id="GO:0002143">
    <property type="term" value="P:tRNA wobble position uridine thiolation"/>
    <property type="evidence" value="ECO:0007669"/>
    <property type="project" value="TreeGrafter"/>
</dbReference>
<keyword evidence="2" id="KW-0067">ATP-binding</keyword>
<proteinExistence type="predicted"/>
<accession>A0A1D3L4J8</accession>
<dbReference type="InterPro" id="IPR014729">
    <property type="entry name" value="Rossmann-like_a/b/a_fold"/>
</dbReference>
<feature type="binding site" evidence="2">
    <location>
        <position position="66"/>
    </location>
    <ligand>
        <name>ATP</name>
        <dbReference type="ChEBI" id="CHEBI:30616"/>
    </ligand>
</feature>
<dbReference type="GeneID" id="30412839"/>
<dbReference type="CDD" id="cd01713">
    <property type="entry name" value="CTU1-like"/>
    <property type="match status" value="1"/>
</dbReference>
<keyword evidence="2" id="KW-0547">Nucleotide-binding</keyword>
<organism evidence="4 5">
    <name type="scientific">Methanobacterium congolense</name>
    <dbReference type="NCBI Taxonomy" id="118062"/>
    <lineage>
        <taxon>Archaea</taxon>
        <taxon>Methanobacteriati</taxon>
        <taxon>Methanobacteriota</taxon>
        <taxon>Methanomada group</taxon>
        <taxon>Methanobacteria</taxon>
        <taxon>Methanobacteriales</taxon>
        <taxon>Methanobacteriaceae</taxon>
        <taxon>Methanobacterium</taxon>
    </lineage>
</organism>
<dbReference type="PATRIC" id="fig|129848.4.peg.2052"/>
<keyword evidence="5" id="KW-1185">Reference proteome</keyword>
<reference evidence="4 5" key="1">
    <citation type="submission" date="2016-08" db="EMBL/GenBank/DDBJ databases">
        <authorList>
            <person name="Seilhamer J.J."/>
        </authorList>
    </citation>
    <scope>NUCLEOTIDE SEQUENCE [LARGE SCALE GENOMIC DNA]</scope>
    <source>
        <strain evidence="4">Buetzberg</strain>
    </source>
</reference>
<dbReference type="InterPro" id="IPR000541">
    <property type="entry name" value="Ncs6/Tuc1/Ctu1"/>
</dbReference>
<dbReference type="InterPro" id="IPR011063">
    <property type="entry name" value="TilS/TtcA_N"/>
</dbReference>
<dbReference type="GO" id="GO:0002144">
    <property type="term" value="C:cytosolic tRNA wobble base thiouridylase complex"/>
    <property type="evidence" value="ECO:0007669"/>
    <property type="project" value="TreeGrafter"/>
</dbReference>
<keyword evidence="1" id="KW-0808">Transferase</keyword>
<dbReference type="PIRSF" id="PIRSF004976">
    <property type="entry name" value="ATPase_YdaO"/>
    <property type="match status" value="1"/>
</dbReference>
<dbReference type="SUPFAM" id="SSF52402">
    <property type="entry name" value="Adenine nucleotide alpha hydrolases-like"/>
    <property type="match status" value="1"/>
</dbReference>
<dbReference type="GO" id="GO:0016740">
    <property type="term" value="F:transferase activity"/>
    <property type="evidence" value="ECO:0007669"/>
    <property type="project" value="UniProtKB-KW"/>
</dbReference>
<dbReference type="EMBL" id="LT607756">
    <property type="protein sequence ID" value="SCG86551.1"/>
    <property type="molecule type" value="Genomic_DNA"/>
</dbReference>
<feature type="binding site" evidence="2">
    <location>
        <position position="42"/>
    </location>
    <ligand>
        <name>ATP</name>
        <dbReference type="ChEBI" id="CHEBI:30616"/>
    </ligand>
</feature>
<dbReference type="Pfam" id="PF01171">
    <property type="entry name" value="ATP_bind_3"/>
    <property type="match status" value="1"/>
</dbReference>
<dbReference type="GO" id="GO:0000049">
    <property type="term" value="F:tRNA binding"/>
    <property type="evidence" value="ECO:0007669"/>
    <property type="project" value="InterPro"/>
</dbReference>
<dbReference type="PANTHER" id="PTHR11807">
    <property type="entry name" value="ATPASES OF THE PP SUPERFAMILY-RELATED"/>
    <property type="match status" value="1"/>
</dbReference>
<dbReference type="AlphaFoldDB" id="A0A1D3L4J8"/>
<feature type="binding site" evidence="2">
    <location>
        <position position="147"/>
    </location>
    <ligand>
        <name>ATP</name>
        <dbReference type="ChEBI" id="CHEBI:30616"/>
    </ligand>
</feature>
<dbReference type="RefSeq" id="WP_071907603.1">
    <property type="nucleotide sequence ID" value="NZ_LT607756.1"/>
</dbReference>
<evidence type="ECO:0000259" key="3">
    <source>
        <dbReference type="Pfam" id="PF01171"/>
    </source>
</evidence>
<dbReference type="InterPro" id="IPR056369">
    <property type="entry name" value="CTU1-like_ATP-bd"/>
</dbReference>
<name>A0A1D3L4J8_9EURY</name>
<dbReference type="InterPro" id="IPR035107">
    <property type="entry name" value="tRNA_thiolation_TtcA_Ctu1"/>
</dbReference>
<dbReference type="GO" id="GO:0005524">
    <property type="term" value="F:ATP binding"/>
    <property type="evidence" value="ECO:0007669"/>
    <property type="project" value="UniProtKB-KW"/>
</dbReference>
<dbReference type="NCBIfam" id="TIGR00269">
    <property type="entry name" value="TIGR00269 family protein"/>
    <property type="match status" value="1"/>
</dbReference>
<dbReference type="OrthoDB" id="33422at2157"/>
<gene>
    <name evidence="4" type="ORF">MCBB_2003</name>
</gene>
<evidence type="ECO:0000256" key="2">
    <source>
        <dbReference type="PIRSR" id="PIRSR004976-51"/>
    </source>
</evidence>
<dbReference type="Gene3D" id="3.40.50.620">
    <property type="entry name" value="HUPs"/>
    <property type="match status" value="1"/>
</dbReference>
<dbReference type="PANTHER" id="PTHR11807:SF12">
    <property type="entry name" value="CYTOPLASMIC TRNA 2-THIOLATION PROTEIN 1"/>
    <property type="match status" value="1"/>
</dbReference>
<sequence>MKTLDPERFTAYIENTARSVIWDYELIEPGELVVVGLSGGKDSILTLHLLSKFMKDFDFKLKAVSIDEGISGYRAYGIEAARKAAHDMDVELVESSFKEEFGFALDDVVDRYKSGCIPCGVFRRYLLNKTAFKMGADKLATGHNLDDEIQSFLMSFARADFRRFTKFGPKLDRIHPKLVPRIKPLWKIPERDVGIWAVMNEVDVHFAECPYSQTSLRAKMKNYLNNLESRRPGTKLSILQSFEKTFKFHKKQIEMGECTRCGEPSSLNICKACEMVEEIKKEESP</sequence>
<dbReference type="KEGG" id="mcub:MCBB_2003"/>
<feature type="binding site" evidence="2">
    <location>
        <position position="142"/>
    </location>
    <ligand>
        <name>ATP</name>
        <dbReference type="ChEBI" id="CHEBI:30616"/>
    </ligand>
</feature>
<dbReference type="STRING" id="118062.MCBB_2003"/>